<dbReference type="Proteomes" id="UP000245362">
    <property type="component" value="Unassembled WGS sequence"/>
</dbReference>
<sequence length="129" mass="15270">MIEITTKSLLIAPLFTAILLSGCVNYSPDEKIYFQARSNFRYQSDINNELRVYPDISQPFYGDCEDFAFTLQQQIGGKVWHVKLKNRNHHAVLVKNGMVYDLNYKILRDIYPAQFIQEMQSQWWKQSRK</sequence>
<proteinExistence type="predicted"/>
<dbReference type="EMBL" id="QFWT01000001">
    <property type="protein sequence ID" value="PWI34741.1"/>
    <property type="molecule type" value="Genomic_DNA"/>
</dbReference>
<accession>A0A2U3BD74</accession>
<evidence type="ECO:0008006" key="3">
    <source>
        <dbReference type="Google" id="ProtNLM"/>
    </source>
</evidence>
<dbReference type="AlphaFoldDB" id="A0A2U3BD74"/>
<protein>
    <recommendedName>
        <fullName evidence="3">Lipoprotein</fullName>
    </recommendedName>
</protein>
<comment type="caution">
    <text evidence="1">The sequence shown here is derived from an EMBL/GenBank/DDBJ whole genome shotgun (WGS) entry which is preliminary data.</text>
</comment>
<dbReference type="PROSITE" id="PS51257">
    <property type="entry name" value="PROKAR_LIPOPROTEIN"/>
    <property type="match status" value="1"/>
</dbReference>
<evidence type="ECO:0000313" key="2">
    <source>
        <dbReference type="Proteomes" id="UP000245362"/>
    </source>
</evidence>
<gene>
    <name evidence="1" type="ORF">DI392_00190</name>
</gene>
<organism evidence="1 2">
    <name type="scientific">Vibrio albus</name>
    <dbReference type="NCBI Taxonomy" id="2200953"/>
    <lineage>
        <taxon>Bacteria</taxon>
        <taxon>Pseudomonadati</taxon>
        <taxon>Pseudomonadota</taxon>
        <taxon>Gammaproteobacteria</taxon>
        <taxon>Vibrionales</taxon>
        <taxon>Vibrionaceae</taxon>
        <taxon>Vibrio</taxon>
    </lineage>
</organism>
<keyword evidence="2" id="KW-1185">Reference proteome</keyword>
<dbReference type="RefSeq" id="WP_109317896.1">
    <property type="nucleotide sequence ID" value="NZ_QFWT01000001.1"/>
</dbReference>
<name>A0A2U3BD74_9VIBR</name>
<dbReference type="OrthoDB" id="9803104at2"/>
<evidence type="ECO:0000313" key="1">
    <source>
        <dbReference type="EMBL" id="PWI34741.1"/>
    </source>
</evidence>
<reference evidence="1 2" key="1">
    <citation type="submission" date="2018-05" db="EMBL/GenBank/DDBJ databases">
        <title>Vibrio limimaris sp. nov., isolated from marine sediment.</title>
        <authorList>
            <person name="Li C.-M."/>
        </authorList>
    </citation>
    <scope>NUCLEOTIDE SEQUENCE [LARGE SCALE GENOMIC DNA]</scope>
    <source>
        <strain evidence="1 2">E4404</strain>
    </source>
</reference>